<proteinExistence type="predicted"/>
<evidence type="ECO:0008006" key="4">
    <source>
        <dbReference type="Google" id="ProtNLM"/>
    </source>
</evidence>
<sequence length="154" mass="17092">MIMQTFKRWLNRLFSWWPWRSTTTVNRVQASGSRGWNIVPEAAWHASINGAEAVNPQPNNTSIAIEHDLDTSSIEHPTAVDADILSPSPALDENPFSGQPPILADQPSVAASEQPVQDSAGAENQLLFLRYLVQRGILNEGFKEGQVPEQYNNK</sequence>
<feature type="region of interest" description="Disordered" evidence="1">
    <location>
        <begin position="70"/>
        <end position="117"/>
    </location>
</feature>
<name>A0ABQ6FVK6_9CHLR</name>
<evidence type="ECO:0000313" key="2">
    <source>
        <dbReference type="EMBL" id="GLV58295.1"/>
    </source>
</evidence>
<evidence type="ECO:0000313" key="3">
    <source>
        <dbReference type="Proteomes" id="UP001344906"/>
    </source>
</evidence>
<evidence type="ECO:0000256" key="1">
    <source>
        <dbReference type="SAM" id="MobiDB-lite"/>
    </source>
</evidence>
<dbReference type="Proteomes" id="UP001344906">
    <property type="component" value="Unassembled WGS sequence"/>
</dbReference>
<comment type="caution">
    <text evidence="2">The sequence shown here is derived from an EMBL/GenBank/DDBJ whole genome shotgun (WGS) entry which is preliminary data.</text>
</comment>
<reference evidence="2 3" key="1">
    <citation type="submission" date="2023-02" db="EMBL/GenBank/DDBJ databases">
        <title>Dictyobacter halimunensis sp. nov., a new member of the class Ktedonobacteria from forest soil in a geothermal area.</title>
        <authorList>
            <person name="Rachmania M.K."/>
            <person name="Ningsih F."/>
            <person name="Sakai Y."/>
            <person name="Yabe S."/>
            <person name="Yokota A."/>
            <person name="Sjamsuridzal W."/>
        </authorList>
    </citation>
    <scope>NUCLEOTIDE SEQUENCE [LARGE SCALE GENOMIC DNA]</scope>
    <source>
        <strain evidence="2 3">S3.2.2.5</strain>
    </source>
</reference>
<protein>
    <recommendedName>
        <fullName evidence="4">SLH domain-containing protein</fullName>
    </recommendedName>
</protein>
<dbReference type="EMBL" id="BSRI01000002">
    <property type="protein sequence ID" value="GLV58295.1"/>
    <property type="molecule type" value="Genomic_DNA"/>
</dbReference>
<gene>
    <name evidence="2" type="ORF">KDH_51280</name>
</gene>
<organism evidence="2 3">
    <name type="scientific">Dictyobacter halimunensis</name>
    <dbReference type="NCBI Taxonomy" id="3026934"/>
    <lineage>
        <taxon>Bacteria</taxon>
        <taxon>Bacillati</taxon>
        <taxon>Chloroflexota</taxon>
        <taxon>Ktedonobacteria</taxon>
        <taxon>Ktedonobacterales</taxon>
        <taxon>Dictyobacteraceae</taxon>
        <taxon>Dictyobacter</taxon>
    </lineage>
</organism>
<accession>A0ABQ6FVK6</accession>
<keyword evidence="3" id="KW-1185">Reference proteome</keyword>